<evidence type="ECO:0000313" key="2">
    <source>
        <dbReference type="EMBL" id="WKK84181.2"/>
    </source>
</evidence>
<keyword evidence="2" id="KW-0808">Transferase</keyword>
<dbReference type="SUPFAM" id="SSF53448">
    <property type="entry name" value="Nucleotide-diphospho-sugar transferases"/>
    <property type="match status" value="1"/>
</dbReference>
<protein>
    <submittedName>
        <fullName evidence="2">Glycosyltransferase</fullName>
        <ecNumber evidence="2">2.4.-.-</ecNumber>
    </submittedName>
</protein>
<name>A0AA49GG22_9BACT</name>
<dbReference type="EMBL" id="CP129970">
    <property type="protein sequence ID" value="WKK84181.2"/>
    <property type="molecule type" value="Genomic_DNA"/>
</dbReference>
<dbReference type="EC" id="2.4.-.-" evidence="2"/>
<reference evidence="2" key="1">
    <citation type="submission" date="2023-08" db="EMBL/GenBank/DDBJ databases">
        <title>Comparative genomics and taxonomic characterization of three novel marine species of genus Marivirga.</title>
        <authorList>
            <person name="Muhammad N."/>
            <person name="Kim S.-G."/>
        </authorList>
    </citation>
    <scope>NUCLEOTIDE SEQUENCE [LARGE SCALE GENOMIC DNA]</scope>
    <source>
        <strain evidence="2">ABR2-2</strain>
    </source>
</reference>
<keyword evidence="2" id="KW-0328">Glycosyltransferase</keyword>
<organism evidence="2 3">
    <name type="scientific">Marivirga arenosa</name>
    <dbReference type="NCBI Taxonomy" id="3059076"/>
    <lineage>
        <taxon>Bacteria</taxon>
        <taxon>Pseudomonadati</taxon>
        <taxon>Bacteroidota</taxon>
        <taxon>Cytophagia</taxon>
        <taxon>Cytophagales</taxon>
        <taxon>Marivirgaceae</taxon>
        <taxon>Marivirga</taxon>
    </lineage>
</organism>
<feature type="domain" description="Glycosyltransferase 2-like" evidence="1">
    <location>
        <begin position="28"/>
        <end position="217"/>
    </location>
</feature>
<gene>
    <name evidence="2" type="ORF">QYS48_18525</name>
</gene>
<evidence type="ECO:0000313" key="3">
    <source>
        <dbReference type="Proteomes" id="UP001244443"/>
    </source>
</evidence>
<dbReference type="GO" id="GO:0016757">
    <property type="term" value="F:glycosyltransferase activity"/>
    <property type="evidence" value="ECO:0007669"/>
    <property type="project" value="UniProtKB-KW"/>
</dbReference>
<dbReference type="Proteomes" id="UP001244443">
    <property type="component" value="Chromosome"/>
</dbReference>
<evidence type="ECO:0000259" key="1">
    <source>
        <dbReference type="Pfam" id="PF00535"/>
    </source>
</evidence>
<dbReference type="Gene3D" id="3.90.550.10">
    <property type="entry name" value="Spore Coat Polysaccharide Biosynthesis Protein SpsA, Chain A"/>
    <property type="match status" value="1"/>
</dbReference>
<sequence length="408" mass="47265">MSDLYFDRYAYPKRFIKSESRPDTFIRVVIPVFNEPDIRPTLESLAQCNPTKRGIEVILVINHAENASETIKENSRKTVDQINEFIIQNTSDLVIHIIKAFDLPKKKAGVGLARKIGMDEAAYRFNSINQDGVILCFDADSLCEKNYLCEIENHFLKYPDCNAASIHYEHPETNEDGNLNEPIILYELHLRYYIQALKYTDYPFAYHTIGSSMAARSSVYQKQGGMNQRKAGEDFYFLHKIIPLGNFHTITSTKVIPSARISDRVPFGTGRAMQEHQNNTKDLNLTYDFECFKIIKAFMNEINIKSNISDFYSTIKSFLIENGLETELNKIQSQSKNQTHFKQRFFEWFNGFKMLKLVHYLRDNQFHEKLLISQATALLIELGYEINQNPTALELLKIYRQLDIDSGN</sequence>
<proteinExistence type="predicted"/>
<dbReference type="Pfam" id="PF00535">
    <property type="entry name" value="Glycos_transf_2"/>
    <property type="match status" value="1"/>
</dbReference>
<dbReference type="RefSeq" id="WP_308356792.1">
    <property type="nucleotide sequence ID" value="NZ_CP129970.2"/>
</dbReference>
<dbReference type="AlphaFoldDB" id="A0AA49GG22"/>
<keyword evidence="3" id="KW-1185">Reference proteome</keyword>
<dbReference type="InterPro" id="IPR029044">
    <property type="entry name" value="Nucleotide-diphossugar_trans"/>
</dbReference>
<dbReference type="InterPro" id="IPR001173">
    <property type="entry name" value="Glyco_trans_2-like"/>
</dbReference>
<accession>A0AA49GG22</accession>